<organism evidence="2 3">
    <name type="scientific">Bacillus salipaludis</name>
    <dbReference type="NCBI Taxonomy" id="2547811"/>
    <lineage>
        <taxon>Bacteria</taxon>
        <taxon>Bacillati</taxon>
        <taxon>Bacillota</taxon>
        <taxon>Bacilli</taxon>
        <taxon>Bacillales</taxon>
        <taxon>Bacillaceae</taxon>
        <taxon>Bacillus</taxon>
    </lineage>
</organism>
<name>A0AA90QLC5_9BACI</name>
<reference evidence="2" key="1">
    <citation type="submission" date="2023-08" db="EMBL/GenBank/DDBJ databases">
        <title>Nitrogen cycling bacteria in agricultural field soils.</title>
        <authorList>
            <person name="Jang J."/>
        </authorList>
    </citation>
    <scope>NUCLEOTIDE SEQUENCE</scope>
    <source>
        <strain evidence="2">PS3-36</strain>
    </source>
</reference>
<dbReference type="EMBL" id="JAVGVR010000001">
    <property type="protein sequence ID" value="MDQ6595675.1"/>
    <property type="molecule type" value="Genomic_DNA"/>
</dbReference>
<dbReference type="RefSeq" id="WP_165976349.1">
    <property type="nucleotide sequence ID" value="NZ_JAVGVR010000001.1"/>
</dbReference>
<protein>
    <submittedName>
        <fullName evidence="2">Uncharacterized protein</fullName>
    </submittedName>
</protein>
<evidence type="ECO:0000256" key="1">
    <source>
        <dbReference type="SAM" id="Phobius"/>
    </source>
</evidence>
<feature type="transmembrane region" description="Helical" evidence="1">
    <location>
        <begin position="63"/>
        <end position="83"/>
    </location>
</feature>
<feature type="transmembrane region" description="Helical" evidence="1">
    <location>
        <begin position="216"/>
        <end position="237"/>
    </location>
</feature>
<feature type="transmembrane region" description="Helical" evidence="1">
    <location>
        <begin position="104"/>
        <end position="133"/>
    </location>
</feature>
<keyword evidence="1" id="KW-0472">Membrane</keyword>
<feature type="transmembrane region" description="Helical" evidence="1">
    <location>
        <begin position="23"/>
        <end position="43"/>
    </location>
</feature>
<keyword evidence="1" id="KW-0812">Transmembrane</keyword>
<dbReference type="AlphaFoldDB" id="A0AA90QLC5"/>
<feature type="transmembrane region" description="Helical" evidence="1">
    <location>
        <begin position="153"/>
        <end position="174"/>
    </location>
</feature>
<dbReference type="Proteomes" id="UP001178888">
    <property type="component" value="Unassembled WGS sequence"/>
</dbReference>
<sequence>MVSLSNPSLGHVVKKQFCYKLKAYQQVFTTLVIIQVIAIFFSFNGVGSMGSGSQSINIDIRYYSADIVVGFTFLWAFVTAINLTTKAYRYDDFAFITNRVSSNLSNILFLLAASVIGGGTSVLSTSLLKVIMVYFRGEQLVASSSKMFVPSEFLLGIMTTSFYIFLFCALGYFVGMLVQINKIFIIVLPAIFLGIGIGKEKLLINLFAIFFTESSLLLFIVKIVVAVVLLFYGSVVLSNRMEVRS</sequence>
<feature type="transmembrane region" description="Helical" evidence="1">
    <location>
        <begin position="186"/>
        <end position="210"/>
    </location>
</feature>
<evidence type="ECO:0000313" key="2">
    <source>
        <dbReference type="EMBL" id="MDQ6595675.1"/>
    </source>
</evidence>
<proteinExistence type="predicted"/>
<keyword evidence="3" id="KW-1185">Reference proteome</keyword>
<accession>A0AA90QLC5</accession>
<comment type="caution">
    <text evidence="2">The sequence shown here is derived from an EMBL/GenBank/DDBJ whole genome shotgun (WGS) entry which is preliminary data.</text>
</comment>
<evidence type="ECO:0000313" key="3">
    <source>
        <dbReference type="Proteomes" id="UP001178888"/>
    </source>
</evidence>
<gene>
    <name evidence="2" type="ORF">RCG21_04535</name>
</gene>
<keyword evidence="1" id="KW-1133">Transmembrane helix</keyword>